<gene>
    <name evidence="1" type="ORF">O181_059901</name>
</gene>
<organism evidence="1 2">
    <name type="scientific">Austropuccinia psidii MF-1</name>
    <dbReference type="NCBI Taxonomy" id="1389203"/>
    <lineage>
        <taxon>Eukaryota</taxon>
        <taxon>Fungi</taxon>
        <taxon>Dikarya</taxon>
        <taxon>Basidiomycota</taxon>
        <taxon>Pucciniomycotina</taxon>
        <taxon>Pucciniomycetes</taxon>
        <taxon>Pucciniales</taxon>
        <taxon>Sphaerophragmiaceae</taxon>
        <taxon>Austropuccinia</taxon>
    </lineage>
</organism>
<accession>A0A9Q3ED31</accession>
<dbReference type="OrthoDB" id="2273864at2759"/>
<dbReference type="InterPro" id="IPR036397">
    <property type="entry name" value="RNaseH_sf"/>
</dbReference>
<dbReference type="SUPFAM" id="SSF53098">
    <property type="entry name" value="Ribonuclease H-like"/>
    <property type="match status" value="1"/>
</dbReference>
<dbReference type="EMBL" id="AVOT02027895">
    <property type="protein sequence ID" value="MBW0520186.1"/>
    <property type="molecule type" value="Genomic_DNA"/>
</dbReference>
<protein>
    <recommendedName>
        <fullName evidence="3">Integrase catalytic domain-containing protein</fullName>
    </recommendedName>
</protein>
<dbReference type="AlphaFoldDB" id="A0A9Q3ED31"/>
<dbReference type="Proteomes" id="UP000765509">
    <property type="component" value="Unassembled WGS sequence"/>
</dbReference>
<evidence type="ECO:0000313" key="1">
    <source>
        <dbReference type="EMBL" id="MBW0520186.1"/>
    </source>
</evidence>
<proteinExistence type="predicted"/>
<reference evidence="1" key="1">
    <citation type="submission" date="2021-03" db="EMBL/GenBank/DDBJ databases">
        <title>Draft genome sequence of rust myrtle Austropuccinia psidii MF-1, a brazilian biotype.</title>
        <authorList>
            <person name="Quecine M.C."/>
            <person name="Pachon D.M.R."/>
            <person name="Bonatelli M.L."/>
            <person name="Correr F.H."/>
            <person name="Franceschini L.M."/>
            <person name="Leite T.F."/>
            <person name="Margarido G.R.A."/>
            <person name="Almeida C.A."/>
            <person name="Ferrarezi J.A."/>
            <person name="Labate C.A."/>
        </authorList>
    </citation>
    <scope>NUCLEOTIDE SEQUENCE</scope>
    <source>
        <strain evidence="1">MF-1</strain>
    </source>
</reference>
<keyword evidence="2" id="KW-1185">Reference proteome</keyword>
<name>A0A9Q3ED31_9BASI</name>
<comment type="caution">
    <text evidence="1">The sequence shown here is derived from an EMBL/GenBank/DDBJ whole genome shotgun (WGS) entry which is preliminary data.</text>
</comment>
<dbReference type="PANTHER" id="PTHR35046:SF9">
    <property type="entry name" value="RNA-DIRECTED DNA POLYMERASE"/>
    <property type="match status" value="1"/>
</dbReference>
<evidence type="ECO:0008006" key="3">
    <source>
        <dbReference type="Google" id="ProtNLM"/>
    </source>
</evidence>
<dbReference type="Gene3D" id="3.30.420.10">
    <property type="entry name" value="Ribonuclease H-like superfamily/Ribonuclease H"/>
    <property type="match status" value="1"/>
</dbReference>
<sequence length="90" mass="10266">MDWVTGLVPGGKENFNACLFIVYRNSKSVRYLPCHKEDTAMDTALFFWNNIIATYGVPKIVISDKDPKFTSEFWTNVYDMLGTKLESSTS</sequence>
<evidence type="ECO:0000313" key="2">
    <source>
        <dbReference type="Proteomes" id="UP000765509"/>
    </source>
</evidence>
<dbReference type="PANTHER" id="PTHR35046">
    <property type="entry name" value="ZINC KNUCKLE (CCHC-TYPE) FAMILY PROTEIN"/>
    <property type="match status" value="1"/>
</dbReference>
<dbReference type="GO" id="GO:0003676">
    <property type="term" value="F:nucleic acid binding"/>
    <property type="evidence" value="ECO:0007669"/>
    <property type="project" value="InterPro"/>
</dbReference>
<dbReference type="InterPro" id="IPR012337">
    <property type="entry name" value="RNaseH-like_sf"/>
</dbReference>